<organism evidence="4 5">
    <name type="scientific">Xylocopa violacea</name>
    <name type="common">Violet carpenter bee</name>
    <name type="synonym">Apis violacea</name>
    <dbReference type="NCBI Taxonomy" id="135666"/>
    <lineage>
        <taxon>Eukaryota</taxon>
        <taxon>Metazoa</taxon>
        <taxon>Ecdysozoa</taxon>
        <taxon>Arthropoda</taxon>
        <taxon>Hexapoda</taxon>
        <taxon>Insecta</taxon>
        <taxon>Pterygota</taxon>
        <taxon>Neoptera</taxon>
        <taxon>Endopterygota</taxon>
        <taxon>Hymenoptera</taxon>
        <taxon>Apocrita</taxon>
        <taxon>Aculeata</taxon>
        <taxon>Apoidea</taxon>
        <taxon>Anthophila</taxon>
        <taxon>Apidae</taxon>
        <taxon>Xylocopa</taxon>
        <taxon>Xylocopa</taxon>
    </lineage>
</organism>
<proteinExistence type="predicted"/>
<name>A0ABP1MVW8_XYLVO</name>
<dbReference type="Pfam" id="PF14529">
    <property type="entry name" value="Exo_endo_phos_2"/>
    <property type="match status" value="1"/>
</dbReference>
<feature type="region of interest" description="Disordered" evidence="2">
    <location>
        <begin position="1"/>
        <end position="33"/>
    </location>
</feature>
<sequence>MSTEIKMELDSESISTFTRPTSRKRKDSIDSTDSEAIHTVLRRKKKNTAITSEDECCKASESEENPRALAVVELMQFFQGKESLSAKDIKVLKKKVLDTYKQFKAVVDENKQLKCKLLEEQSANKKLSILDSSINNAVLQLNEIKKQMQKQPSQVKLTYADKVRVHSKIAPKDSIKPPKNVITIYPKDGSQISSSDATRKIIEKTIAPTEEKLKIRQVRKINKSGILIETETTSDIENILKNKKLTSAGLVAGLPAKRKPKMIIYQVPKDLQEKELIAAVKEQNAAHLNDEKFVENFNLLFKTGDREKDFVNWVVEVSPEIRETINKRSKIFIGWNSCNIRDYIQVTRCFKCQSFGHISKHCKAKVDTCGHCGQDGHSFNSCPEKKQKPTCINCKRANKEHDHSSRSKDCAAYKHAIEVYLAKVDYGQINGQNSRTVLDEIRHIISKGNIDILCIQEPYSYDNKITGMGNFTALSDPKRFTNITSQNTIKTAIVLSKNVTVLKLEQLSNTHFICAEITKGKLKFYIINSYFQYSDQIEPYLQHLDIILHKLKGHNIIICLDANAKSPTWHSKHSDERGELLESLIAQHNLFVVNKPSEIHTFDSFQGKTNIDVTLTNSSSYKLISDWTVHQEATISDHNLITFQISTPITKCNPERLARYNLSRANWKKFDDVLEQEKHKLLATNNTQNDARNTATTITKIIQTACESAIPRKTQFPKSVPWWNASLTKLKKDTRTARRRHQTTTHEPHRSQEKKNYSIARNKYIAAIRKAKQDNWKKFVTSEGNRNPWSYIYKLSANKVPIETTHENIKSKGVQALSWEESTNALLEELLPQDDTAAEEQWHLATRRFSEKPPDS</sequence>
<dbReference type="EMBL" id="CAXAJV020000731">
    <property type="protein sequence ID" value="CAL7932890.1"/>
    <property type="molecule type" value="Genomic_DNA"/>
</dbReference>
<gene>
    <name evidence="4" type="ORF">XYLVIOL_LOCUS133</name>
</gene>
<feature type="non-terminal residue" evidence="4">
    <location>
        <position position="856"/>
    </location>
</feature>
<keyword evidence="1" id="KW-0863">Zinc-finger</keyword>
<dbReference type="InterPro" id="IPR036875">
    <property type="entry name" value="Znf_CCHC_sf"/>
</dbReference>
<feature type="domain" description="CCHC-type" evidence="3">
    <location>
        <begin position="348"/>
        <end position="363"/>
    </location>
</feature>
<dbReference type="InterPro" id="IPR005135">
    <property type="entry name" value="Endo/exonuclease/phosphatase"/>
</dbReference>
<evidence type="ECO:0000256" key="1">
    <source>
        <dbReference type="PROSITE-ProRule" id="PRU00047"/>
    </source>
</evidence>
<dbReference type="Gene3D" id="4.10.60.10">
    <property type="entry name" value="Zinc finger, CCHC-type"/>
    <property type="match status" value="1"/>
</dbReference>
<evidence type="ECO:0000259" key="3">
    <source>
        <dbReference type="PROSITE" id="PS50158"/>
    </source>
</evidence>
<dbReference type="Gene3D" id="3.60.10.10">
    <property type="entry name" value="Endonuclease/exonuclease/phosphatase"/>
    <property type="match status" value="1"/>
</dbReference>
<dbReference type="PROSITE" id="PS50158">
    <property type="entry name" value="ZF_CCHC"/>
    <property type="match status" value="2"/>
</dbReference>
<comment type="caution">
    <text evidence="4">The sequence shown here is derived from an EMBL/GenBank/DDBJ whole genome shotgun (WGS) entry which is preliminary data.</text>
</comment>
<dbReference type="Proteomes" id="UP001642520">
    <property type="component" value="Unassembled WGS sequence"/>
</dbReference>
<feature type="domain" description="CCHC-type" evidence="3">
    <location>
        <begin position="369"/>
        <end position="384"/>
    </location>
</feature>
<reference evidence="4 5" key="1">
    <citation type="submission" date="2024-08" db="EMBL/GenBank/DDBJ databases">
        <authorList>
            <person name="Will J Nash"/>
            <person name="Angela Man"/>
            <person name="Seanna McTaggart"/>
            <person name="Kendall Baker"/>
            <person name="Tom Barker"/>
            <person name="Leah Catchpole"/>
            <person name="Alex Durrant"/>
            <person name="Karim Gharbi"/>
            <person name="Naomi Irish"/>
            <person name="Gemy Kaithakottil"/>
            <person name="Debby Ku"/>
            <person name="Aaliyah Providence"/>
            <person name="Felix Shaw"/>
            <person name="David Swarbreck"/>
            <person name="Chris Watkins"/>
            <person name="Ann M. McCartney"/>
            <person name="Giulio Formenti"/>
            <person name="Alice Mouton"/>
            <person name="Noel Vella"/>
            <person name="Bjorn M von Reumont"/>
            <person name="Adriana Vella"/>
            <person name="Wilfried Haerty"/>
        </authorList>
    </citation>
    <scope>NUCLEOTIDE SEQUENCE [LARGE SCALE GENOMIC DNA]</scope>
</reference>
<keyword evidence="1" id="KW-0479">Metal-binding</keyword>
<dbReference type="CDD" id="cd09077">
    <property type="entry name" value="R1-I-EN"/>
    <property type="match status" value="1"/>
</dbReference>
<evidence type="ECO:0000313" key="5">
    <source>
        <dbReference type="Proteomes" id="UP001642520"/>
    </source>
</evidence>
<dbReference type="PANTHER" id="PTHR33273">
    <property type="entry name" value="DOMAIN-CONTAINING PROTEIN, PUTATIVE-RELATED"/>
    <property type="match status" value="1"/>
</dbReference>
<dbReference type="SMART" id="SM00343">
    <property type="entry name" value="ZnF_C2HC"/>
    <property type="match status" value="2"/>
</dbReference>
<dbReference type="SUPFAM" id="SSF56219">
    <property type="entry name" value="DNase I-like"/>
    <property type="match status" value="1"/>
</dbReference>
<feature type="compositionally biased region" description="Basic and acidic residues" evidence="2">
    <location>
        <begin position="744"/>
        <end position="754"/>
    </location>
</feature>
<protein>
    <recommendedName>
        <fullName evidence="3">CCHC-type domain-containing protein</fullName>
    </recommendedName>
</protein>
<evidence type="ECO:0000313" key="4">
    <source>
        <dbReference type="EMBL" id="CAL7932890.1"/>
    </source>
</evidence>
<feature type="region of interest" description="Disordered" evidence="2">
    <location>
        <begin position="733"/>
        <end position="754"/>
    </location>
</feature>
<keyword evidence="1" id="KW-0862">Zinc</keyword>
<evidence type="ECO:0000256" key="2">
    <source>
        <dbReference type="SAM" id="MobiDB-lite"/>
    </source>
</evidence>
<dbReference type="PANTHER" id="PTHR33273:SF2">
    <property type="entry name" value="ENDONUCLEASE_EXONUCLEASE_PHOSPHATASE DOMAIN-CONTAINING PROTEIN"/>
    <property type="match status" value="1"/>
</dbReference>
<dbReference type="InterPro" id="IPR001878">
    <property type="entry name" value="Znf_CCHC"/>
</dbReference>
<keyword evidence="5" id="KW-1185">Reference proteome</keyword>
<dbReference type="InterPro" id="IPR036691">
    <property type="entry name" value="Endo/exonu/phosph_ase_sf"/>
</dbReference>
<accession>A0ABP1MVW8</accession>
<dbReference type="SUPFAM" id="SSF57756">
    <property type="entry name" value="Retrovirus zinc finger-like domains"/>
    <property type="match status" value="1"/>
</dbReference>